<organism evidence="2">
    <name type="scientific">Arundo donax</name>
    <name type="common">Giant reed</name>
    <name type="synonym">Donax arundinaceus</name>
    <dbReference type="NCBI Taxonomy" id="35708"/>
    <lineage>
        <taxon>Eukaryota</taxon>
        <taxon>Viridiplantae</taxon>
        <taxon>Streptophyta</taxon>
        <taxon>Embryophyta</taxon>
        <taxon>Tracheophyta</taxon>
        <taxon>Spermatophyta</taxon>
        <taxon>Magnoliopsida</taxon>
        <taxon>Liliopsida</taxon>
        <taxon>Poales</taxon>
        <taxon>Poaceae</taxon>
        <taxon>PACMAD clade</taxon>
        <taxon>Arundinoideae</taxon>
        <taxon>Arundineae</taxon>
        <taxon>Arundo</taxon>
    </lineage>
</organism>
<dbReference type="AlphaFoldDB" id="A0A0A9BQL1"/>
<reference evidence="2" key="1">
    <citation type="submission" date="2014-09" db="EMBL/GenBank/DDBJ databases">
        <authorList>
            <person name="Magalhaes I.L.F."/>
            <person name="Oliveira U."/>
            <person name="Santos F.R."/>
            <person name="Vidigal T.H.D.A."/>
            <person name="Brescovit A.D."/>
            <person name="Santos A.J."/>
        </authorList>
    </citation>
    <scope>NUCLEOTIDE SEQUENCE</scope>
    <source>
        <tissue evidence="2">Shoot tissue taken approximately 20 cm above the soil surface</tissue>
    </source>
</reference>
<sequence>MNWKGGFEGEGHQGVGWREKARPTANSGKNL</sequence>
<accession>A0A0A9BQL1</accession>
<protein>
    <submittedName>
        <fullName evidence="2">Uncharacterized protein</fullName>
    </submittedName>
</protein>
<dbReference type="EMBL" id="GBRH01232264">
    <property type="protein sequence ID" value="JAD65631.1"/>
    <property type="molecule type" value="Transcribed_RNA"/>
</dbReference>
<reference evidence="2" key="2">
    <citation type="journal article" date="2015" name="Data Brief">
        <title>Shoot transcriptome of the giant reed, Arundo donax.</title>
        <authorList>
            <person name="Barrero R.A."/>
            <person name="Guerrero F.D."/>
            <person name="Moolhuijzen P."/>
            <person name="Goolsby J.A."/>
            <person name="Tidwell J."/>
            <person name="Bellgard S.E."/>
            <person name="Bellgard M.I."/>
        </authorList>
    </citation>
    <scope>NUCLEOTIDE SEQUENCE</scope>
    <source>
        <tissue evidence="2">Shoot tissue taken approximately 20 cm above the soil surface</tissue>
    </source>
</reference>
<name>A0A0A9BQL1_ARUDO</name>
<evidence type="ECO:0000313" key="2">
    <source>
        <dbReference type="EMBL" id="JAD65631.1"/>
    </source>
</evidence>
<evidence type="ECO:0000256" key="1">
    <source>
        <dbReference type="SAM" id="MobiDB-lite"/>
    </source>
</evidence>
<feature type="compositionally biased region" description="Basic and acidic residues" evidence="1">
    <location>
        <begin position="7"/>
        <end position="22"/>
    </location>
</feature>
<feature type="region of interest" description="Disordered" evidence="1">
    <location>
        <begin position="1"/>
        <end position="31"/>
    </location>
</feature>
<proteinExistence type="predicted"/>